<name>E8KFQ7_9PAST</name>
<evidence type="ECO:0000256" key="6">
    <source>
        <dbReference type="ARBA" id="ARBA00047942"/>
    </source>
</evidence>
<dbReference type="EC" id="2.1.1.72" evidence="1"/>
<accession>E8KFQ7</accession>
<dbReference type="AlphaFoldDB" id="E8KFQ7"/>
<comment type="caution">
    <text evidence="7">The sequence shown here is derived from an EMBL/GenBank/DDBJ whole genome shotgun (WGS) entry which is preliminary data.</text>
</comment>
<evidence type="ECO:0000313" key="8">
    <source>
        <dbReference type="Proteomes" id="UP000005467"/>
    </source>
</evidence>
<keyword evidence="3" id="KW-0808">Transferase</keyword>
<proteinExistence type="predicted"/>
<organism evidence="7 8">
    <name type="scientific">Actinobacillus ureae ATCC 25976</name>
    <dbReference type="NCBI Taxonomy" id="887324"/>
    <lineage>
        <taxon>Bacteria</taxon>
        <taxon>Pseudomonadati</taxon>
        <taxon>Pseudomonadota</taxon>
        <taxon>Gammaproteobacteria</taxon>
        <taxon>Pasteurellales</taxon>
        <taxon>Pasteurellaceae</taxon>
        <taxon>Actinobacillus</taxon>
    </lineage>
</organism>
<sequence>MVIGNLPWVTNSTQGSLRSNNLPEKNNFLGFKGVDAITGKANFDISEWMLIENLSWFHNKNGTIAMLVKTAVARKIIAYAKKSNAHLINASIYKINAKELFNASVDACLMVLVFDQKSTPCYDCSVFDSLNTTDCTTIGHRDGLTISNLDDYNQLKNLLGSSSIKWRSGIKHDLSSVMELTRDERGYINGLGEYVDIEPDILYPLMKGSDIGSGNEWRNKFAIVTQKAIGMDTSYIREKYPKTWNYLLSHSEKLDARGSSIYKKNPRFSIFGVGDYSFKMWKIAICRLYKNLSFRLVEPIERKPVQFDDTVYFISFNSKEEAENAYSYLTSDSVQKILNSLIFWGDKRPIKASILNLLKWEDSENHH</sequence>
<dbReference type="RefSeq" id="WP_005622144.1">
    <property type="nucleotide sequence ID" value="NZ_GL831080.1"/>
</dbReference>
<evidence type="ECO:0000256" key="4">
    <source>
        <dbReference type="ARBA" id="ARBA00022691"/>
    </source>
</evidence>
<dbReference type="HOGENOM" id="CLU_044835_0_0_6"/>
<dbReference type="GO" id="GO:0009307">
    <property type="term" value="P:DNA restriction-modification system"/>
    <property type="evidence" value="ECO:0007669"/>
    <property type="project" value="UniProtKB-KW"/>
</dbReference>
<dbReference type="PANTHER" id="PTHR33841">
    <property type="entry name" value="DNA METHYLTRANSFERASE YEEA-RELATED"/>
    <property type="match status" value="1"/>
</dbReference>
<evidence type="ECO:0000256" key="5">
    <source>
        <dbReference type="ARBA" id="ARBA00022747"/>
    </source>
</evidence>
<reference evidence="7 8" key="1">
    <citation type="submission" date="2011-01" db="EMBL/GenBank/DDBJ databases">
        <authorList>
            <person name="Muzny D."/>
            <person name="Qin X."/>
            <person name="Deng J."/>
            <person name="Jiang H."/>
            <person name="Liu Y."/>
            <person name="Qu J."/>
            <person name="Song X.-Z."/>
            <person name="Zhang L."/>
            <person name="Thornton R."/>
            <person name="Coyle M."/>
            <person name="Francisco L."/>
            <person name="Jackson L."/>
            <person name="Javaid M."/>
            <person name="Korchina V."/>
            <person name="Kovar C."/>
            <person name="Mata R."/>
            <person name="Mathew T."/>
            <person name="Ngo R."/>
            <person name="Nguyen L."/>
            <person name="Nguyen N."/>
            <person name="Okwuonu G."/>
            <person name="Ongeri F."/>
            <person name="Pham C."/>
            <person name="Simmons D."/>
            <person name="Wilczek-Boney K."/>
            <person name="Hale W."/>
            <person name="Jakkamsetti A."/>
            <person name="Pham P."/>
            <person name="Ruth R."/>
            <person name="San Lucas F."/>
            <person name="Warren J."/>
            <person name="Zhang J."/>
            <person name="Zhao Z."/>
            <person name="Zhou C."/>
            <person name="Zhu D."/>
            <person name="Lee S."/>
            <person name="Bess C."/>
            <person name="Blankenburg K."/>
            <person name="Forbes L."/>
            <person name="Fu Q."/>
            <person name="Gubbala S."/>
            <person name="Hirani K."/>
            <person name="Jayaseelan J.C."/>
            <person name="Lara F."/>
            <person name="Munidasa M."/>
            <person name="Palculict T."/>
            <person name="Patil S."/>
            <person name="Pu L.-L."/>
            <person name="Saada N."/>
            <person name="Tang L."/>
            <person name="Weissenberger G."/>
            <person name="Zhu Y."/>
            <person name="Hemphill L."/>
            <person name="Shang Y."/>
            <person name="Youmans B."/>
            <person name="Ayvaz T."/>
            <person name="Ross M."/>
            <person name="Santibanez J."/>
            <person name="Aqrawi P."/>
            <person name="Gross S."/>
            <person name="Joshi V."/>
            <person name="Fowler G."/>
            <person name="Nazareth L."/>
            <person name="Reid J."/>
            <person name="Worley K."/>
            <person name="Petrosino J."/>
            <person name="Highlander S."/>
            <person name="Gibbs R."/>
        </authorList>
    </citation>
    <scope>NUCLEOTIDE SEQUENCE [LARGE SCALE GENOMIC DNA]</scope>
    <source>
        <strain evidence="7 8">ATCC 25976</strain>
    </source>
</reference>
<keyword evidence="2" id="KW-0489">Methyltransferase</keyword>
<evidence type="ECO:0000313" key="7">
    <source>
        <dbReference type="EMBL" id="EFX92280.1"/>
    </source>
</evidence>
<dbReference type="Proteomes" id="UP000005467">
    <property type="component" value="Unassembled WGS sequence"/>
</dbReference>
<dbReference type="PANTHER" id="PTHR33841:SF5">
    <property type="entry name" value="DNA METHYLASE (MODIFICATION METHYLASE) (METHYLTRANSFERASE)-RELATED"/>
    <property type="match status" value="1"/>
</dbReference>
<gene>
    <name evidence="7" type="ORF">HMPREF0027_0674</name>
</gene>
<dbReference type="EMBL" id="AEVG01000047">
    <property type="protein sequence ID" value="EFX92280.1"/>
    <property type="molecule type" value="Genomic_DNA"/>
</dbReference>
<evidence type="ECO:0000256" key="1">
    <source>
        <dbReference type="ARBA" id="ARBA00011900"/>
    </source>
</evidence>
<comment type="catalytic activity">
    <reaction evidence="6">
        <text>a 2'-deoxyadenosine in DNA + S-adenosyl-L-methionine = an N(6)-methyl-2'-deoxyadenosine in DNA + S-adenosyl-L-homocysteine + H(+)</text>
        <dbReference type="Rhea" id="RHEA:15197"/>
        <dbReference type="Rhea" id="RHEA-COMP:12418"/>
        <dbReference type="Rhea" id="RHEA-COMP:12419"/>
        <dbReference type="ChEBI" id="CHEBI:15378"/>
        <dbReference type="ChEBI" id="CHEBI:57856"/>
        <dbReference type="ChEBI" id="CHEBI:59789"/>
        <dbReference type="ChEBI" id="CHEBI:90615"/>
        <dbReference type="ChEBI" id="CHEBI:90616"/>
        <dbReference type="EC" id="2.1.1.72"/>
    </reaction>
</comment>
<keyword evidence="8" id="KW-1185">Reference proteome</keyword>
<dbReference type="InterPro" id="IPR050953">
    <property type="entry name" value="N4_N6_ade-DNA_methylase"/>
</dbReference>
<protein>
    <recommendedName>
        <fullName evidence="1">site-specific DNA-methyltransferase (adenine-specific)</fullName>
        <ecNumber evidence="1">2.1.1.72</ecNumber>
    </recommendedName>
</protein>
<dbReference type="GO" id="GO:0009007">
    <property type="term" value="F:site-specific DNA-methyltransferase (adenine-specific) activity"/>
    <property type="evidence" value="ECO:0007669"/>
    <property type="project" value="UniProtKB-EC"/>
</dbReference>
<evidence type="ECO:0000256" key="3">
    <source>
        <dbReference type="ARBA" id="ARBA00022679"/>
    </source>
</evidence>
<evidence type="ECO:0000256" key="2">
    <source>
        <dbReference type="ARBA" id="ARBA00022603"/>
    </source>
</evidence>
<dbReference type="GO" id="GO:0032259">
    <property type="term" value="P:methylation"/>
    <property type="evidence" value="ECO:0007669"/>
    <property type="project" value="UniProtKB-KW"/>
</dbReference>
<keyword evidence="4" id="KW-0949">S-adenosyl-L-methionine</keyword>
<keyword evidence="5" id="KW-0680">Restriction system</keyword>